<dbReference type="InterPro" id="IPR042163">
    <property type="entry name" value="PHF12"/>
</dbReference>
<reference evidence="3" key="1">
    <citation type="journal article" date="2010" name="Nat. Biotechnol.">
        <title>Draft genome sequence of the oilseed species Ricinus communis.</title>
        <authorList>
            <person name="Chan A.P."/>
            <person name="Crabtree J."/>
            <person name="Zhao Q."/>
            <person name="Lorenzi H."/>
            <person name="Orvis J."/>
            <person name="Puiu D."/>
            <person name="Melake-Berhan A."/>
            <person name="Jones K.M."/>
            <person name="Redman J."/>
            <person name="Chen G."/>
            <person name="Cahoon E.B."/>
            <person name="Gedil M."/>
            <person name="Stanke M."/>
            <person name="Haas B.J."/>
            <person name="Wortman J.R."/>
            <person name="Fraser-Liggett C.M."/>
            <person name="Ravel J."/>
            <person name="Rabinowicz P.D."/>
        </authorList>
    </citation>
    <scope>NUCLEOTIDE SEQUENCE [LARGE SCALE GENOMIC DNA]</scope>
    <source>
        <strain evidence="3">cv. Hale</strain>
    </source>
</reference>
<dbReference type="PANTHER" id="PTHR46309:SF12">
    <property type="entry name" value="GB|AAC80581.1"/>
    <property type="match status" value="1"/>
</dbReference>
<dbReference type="AlphaFoldDB" id="B9RL58"/>
<feature type="signal peptide" evidence="1">
    <location>
        <begin position="1"/>
        <end position="20"/>
    </location>
</feature>
<dbReference type="STRING" id="3988.B9RL58"/>
<dbReference type="EMBL" id="EQ973787">
    <property type="protein sequence ID" value="EEF47877.1"/>
    <property type="molecule type" value="Genomic_DNA"/>
</dbReference>
<protein>
    <submittedName>
        <fullName evidence="2">Uncharacterized protein</fullName>
    </submittedName>
</protein>
<name>B9RL58_RICCO</name>
<organism evidence="2 3">
    <name type="scientific">Ricinus communis</name>
    <name type="common">Castor bean</name>
    <dbReference type="NCBI Taxonomy" id="3988"/>
    <lineage>
        <taxon>Eukaryota</taxon>
        <taxon>Viridiplantae</taxon>
        <taxon>Streptophyta</taxon>
        <taxon>Embryophyta</taxon>
        <taxon>Tracheophyta</taxon>
        <taxon>Spermatophyta</taxon>
        <taxon>Magnoliopsida</taxon>
        <taxon>eudicotyledons</taxon>
        <taxon>Gunneridae</taxon>
        <taxon>Pentapetalae</taxon>
        <taxon>rosids</taxon>
        <taxon>fabids</taxon>
        <taxon>Malpighiales</taxon>
        <taxon>Euphorbiaceae</taxon>
        <taxon>Acalyphoideae</taxon>
        <taxon>Acalypheae</taxon>
        <taxon>Ricinus</taxon>
    </lineage>
</organism>
<gene>
    <name evidence="2" type="ORF">RCOM_1667040</name>
</gene>
<dbReference type="GO" id="GO:0003714">
    <property type="term" value="F:transcription corepressor activity"/>
    <property type="evidence" value="ECO:0007669"/>
    <property type="project" value="InterPro"/>
</dbReference>
<dbReference type="Proteomes" id="UP000008311">
    <property type="component" value="Unassembled WGS sequence"/>
</dbReference>
<evidence type="ECO:0000313" key="3">
    <source>
        <dbReference type="Proteomes" id="UP000008311"/>
    </source>
</evidence>
<keyword evidence="1" id="KW-0732">Signal</keyword>
<sequence length="126" mass="14621">MALMIVQLLQIFLGLHELLGKQIPVGLHNLTWTLLKSIQFNDQYEASDIETLSENYSMLNIALDMMHECFDPVEEPHTKRDLDLLKDMVGSENVILDSPESMERRWHKYHLLALDFSTVDLECVAY</sequence>
<dbReference type="InParanoid" id="B9RL58"/>
<keyword evidence="3" id="KW-1185">Reference proteome</keyword>
<proteinExistence type="predicted"/>
<dbReference type="PANTHER" id="PTHR46309">
    <property type="entry name" value="PHD FINGER PROTEIN 12"/>
    <property type="match status" value="1"/>
</dbReference>
<accession>B9RL58</accession>
<evidence type="ECO:0000256" key="1">
    <source>
        <dbReference type="SAM" id="SignalP"/>
    </source>
</evidence>
<feature type="chain" id="PRO_5002888544" evidence="1">
    <location>
        <begin position="21"/>
        <end position="126"/>
    </location>
</feature>
<evidence type="ECO:0000313" key="2">
    <source>
        <dbReference type="EMBL" id="EEF47877.1"/>
    </source>
</evidence>